<name>A0A3B1IR47_ASTMX</name>
<dbReference type="InParanoid" id="A0A3B1IR47"/>
<dbReference type="AlphaFoldDB" id="A0A3B1IR47"/>
<evidence type="ECO:0000313" key="2">
    <source>
        <dbReference type="Proteomes" id="UP000018467"/>
    </source>
</evidence>
<dbReference type="PANTHER" id="PTHR12138:SF162">
    <property type="entry name" value="CHROMOSOME UNDETERMINED SCAFFOLD_275, WHOLE GENOME SHOTGUN SEQUENCE"/>
    <property type="match status" value="1"/>
</dbReference>
<keyword evidence="2" id="KW-1185">Reference proteome</keyword>
<dbReference type="Proteomes" id="UP000018467">
    <property type="component" value="Unassembled WGS sequence"/>
</dbReference>
<dbReference type="GeneTree" id="ENSGT01150000286943"/>
<dbReference type="Bgee" id="ENSAMXG00000037964">
    <property type="expression patterns" value="Expressed in mesonephros and 10 other cell types or tissues"/>
</dbReference>
<accession>A0A3B1IR47</accession>
<dbReference type="PANTHER" id="PTHR12138">
    <property type="entry name" value="PRIMATE-EXPANDED PROTEIN FAMILY"/>
    <property type="match status" value="1"/>
</dbReference>
<protein>
    <submittedName>
        <fullName evidence="1">Uncharacterized protein</fullName>
    </submittedName>
</protein>
<reference evidence="1" key="3">
    <citation type="submission" date="2025-08" db="UniProtKB">
        <authorList>
            <consortium name="Ensembl"/>
        </authorList>
    </citation>
    <scope>IDENTIFICATION</scope>
</reference>
<dbReference type="PRINTS" id="PR02045">
    <property type="entry name" value="F138DOMAIN"/>
</dbReference>
<organism evidence="1 2">
    <name type="scientific">Astyanax mexicanus</name>
    <name type="common">Blind cave fish</name>
    <name type="synonym">Astyanax fasciatus mexicanus</name>
    <dbReference type="NCBI Taxonomy" id="7994"/>
    <lineage>
        <taxon>Eukaryota</taxon>
        <taxon>Metazoa</taxon>
        <taxon>Chordata</taxon>
        <taxon>Craniata</taxon>
        <taxon>Vertebrata</taxon>
        <taxon>Euteleostomi</taxon>
        <taxon>Actinopterygii</taxon>
        <taxon>Neopterygii</taxon>
        <taxon>Teleostei</taxon>
        <taxon>Ostariophysi</taxon>
        <taxon>Characiformes</taxon>
        <taxon>Characoidei</taxon>
        <taxon>Acestrorhamphidae</taxon>
        <taxon>Acestrorhamphinae</taxon>
        <taxon>Astyanax</taxon>
    </lineage>
</organism>
<evidence type="ECO:0000313" key="1">
    <source>
        <dbReference type="Ensembl" id="ENSAMXP00000031960.1"/>
    </source>
</evidence>
<reference evidence="2" key="1">
    <citation type="submission" date="2013-03" db="EMBL/GenBank/DDBJ databases">
        <authorList>
            <person name="Jeffery W."/>
            <person name="Warren W."/>
            <person name="Wilson R.K."/>
        </authorList>
    </citation>
    <scope>NUCLEOTIDE SEQUENCE</scope>
    <source>
        <strain evidence="2">female</strain>
    </source>
</reference>
<dbReference type="STRING" id="7994.ENSAMXP00000031960"/>
<reference evidence="2" key="2">
    <citation type="journal article" date="2014" name="Nat. Commun.">
        <title>The cavefish genome reveals candidate genes for eye loss.</title>
        <authorList>
            <person name="McGaugh S.E."/>
            <person name="Gross J.B."/>
            <person name="Aken B."/>
            <person name="Blin M."/>
            <person name="Borowsky R."/>
            <person name="Chalopin D."/>
            <person name="Hinaux H."/>
            <person name="Jeffery W.R."/>
            <person name="Keene A."/>
            <person name="Ma L."/>
            <person name="Minx P."/>
            <person name="Murphy D."/>
            <person name="O'Quin K.E."/>
            <person name="Retaux S."/>
            <person name="Rohner N."/>
            <person name="Searle S.M."/>
            <person name="Stahl B.A."/>
            <person name="Tabin C."/>
            <person name="Volff J.N."/>
            <person name="Yoshizawa M."/>
            <person name="Warren W.C."/>
        </authorList>
    </citation>
    <scope>NUCLEOTIDE SEQUENCE [LARGE SCALE GENOMIC DNA]</scope>
    <source>
        <strain evidence="2">female</strain>
    </source>
</reference>
<dbReference type="Ensembl" id="ENSAMXT00000034966.1">
    <property type="protein sequence ID" value="ENSAMXP00000031960.1"/>
    <property type="gene ID" value="ENSAMXG00000037964.1"/>
</dbReference>
<proteinExistence type="predicted"/>
<sequence length="71" mass="7493">MSLALSPRLECNGAILAHCNLCLLGSSDSSASASRLAVITVARHDAHLIFVFLVEMGFLHVAQASLKLLTS</sequence>
<reference evidence="1" key="4">
    <citation type="submission" date="2025-09" db="UniProtKB">
        <authorList>
            <consortium name="Ensembl"/>
        </authorList>
    </citation>
    <scope>IDENTIFICATION</scope>
</reference>